<comment type="caution">
    <text evidence="2">The sequence shown here is derived from an EMBL/GenBank/DDBJ whole genome shotgun (WGS) entry which is preliminary data.</text>
</comment>
<protein>
    <recommendedName>
        <fullName evidence="1">VWFA domain-containing protein</fullName>
    </recommendedName>
</protein>
<evidence type="ECO:0000313" key="3">
    <source>
        <dbReference type="Proteomes" id="UP000757232"/>
    </source>
</evidence>
<dbReference type="InterPro" id="IPR036465">
    <property type="entry name" value="vWFA_dom_sf"/>
</dbReference>
<dbReference type="InterPro" id="IPR052969">
    <property type="entry name" value="Thr-specific_kinase-like"/>
</dbReference>
<dbReference type="OrthoDB" id="301415at2759"/>
<dbReference type="InterPro" id="IPR002035">
    <property type="entry name" value="VWF_A"/>
</dbReference>
<evidence type="ECO:0000259" key="1">
    <source>
        <dbReference type="PROSITE" id="PS50234"/>
    </source>
</evidence>
<dbReference type="PROSITE" id="PS50234">
    <property type="entry name" value="VWFA"/>
    <property type="match status" value="1"/>
</dbReference>
<reference evidence="2" key="1">
    <citation type="submission" date="2016-06" db="EMBL/GenBank/DDBJ databases">
        <title>Draft Genome sequence of the fungus Inonotus baumii.</title>
        <authorList>
            <person name="Zhu H."/>
            <person name="Lin W."/>
        </authorList>
    </citation>
    <scope>NUCLEOTIDE SEQUENCE</scope>
    <source>
        <strain evidence="2">821</strain>
    </source>
</reference>
<dbReference type="Pfam" id="PF00092">
    <property type="entry name" value="VWA"/>
    <property type="match status" value="1"/>
</dbReference>
<dbReference type="SMART" id="SM00327">
    <property type="entry name" value="VWA"/>
    <property type="match status" value="1"/>
</dbReference>
<keyword evidence="3" id="KW-1185">Reference proteome</keyword>
<feature type="domain" description="VWFA" evidence="1">
    <location>
        <begin position="6"/>
        <end position="216"/>
    </location>
</feature>
<dbReference type="Proteomes" id="UP000757232">
    <property type="component" value="Unassembled WGS sequence"/>
</dbReference>
<organism evidence="2 3">
    <name type="scientific">Sanghuangporus baumii</name>
    <name type="common">Phellinus baumii</name>
    <dbReference type="NCBI Taxonomy" id="108892"/>
    <lineage>
        <taxon>Eukaryota</taxon>
        <taxon>Fungi</taxon>
        <taxon>Dikarya</taxon>
        <taxon>Basidiomycota</taxon>
        <taxon>Agaricomycotina</taxon>
        <taxon>Agaricomycetes</taxon>
        <taxon>Hymenochaetales</taxon>
        <taxon>Hymenochaetaceae</taxon>
        <taxon>Sanghuangporus</taxon>
    </lineage>
</organism>
<dbReference type="PANTHER" id="PTHR47763">
    <property type="entry name" value="ALPHA-PROTEIN KINASE VWKA"/>
    <property type="match status" value="1"/>
</dbReference>
<dbReference type="GO" id="GO:0004674">
    <property type="term" value="F:protein serine/threonine kinase activity"/>
    <property type="evidence" value="ECO:0007669"/>
    <property type="project" value="TreeGrafter"/>
</dbReference>
<dbReference type="EMBL" id="LNZH02000136">
    <property type="protein sequence ID" value="OCB90295.1"/>
    <property type="molecule type" value="Genomic_DNA"/>
</dbReference>
<dbReference type="AlphaFoldDB" id="A0A9Q5I244"/>
<dbReference type="CDD" id="cd00198">
    <property type="entry name" value="vWFA"/>
    <property type="match status" value="1"/>
</dbReference>
<dbReference type="GO" id="GO:0005737">
    <property type="term" value="C:cytoplasm"/>
    <property type="evidence" value="ECO:0007669"/>
    <property type="project" value="TreeGrafter"/>
</dbReference>
<dbReference type="SUPFAM" id="SSF53300">
    <property type="entry name" value="vWA-like"/>
    <property type="match status" value="1"/>
</dbReference>
<sequence>MNQCSDLLFILDATASMGNYIESAKNNIVEICSILATSGRLRSQDGLQIGLIAYRDYPIEENDFVVKPHAFTYNVKEMEEYLAPIKALGGGDRPEAFSTALESAFTNMAGWRDEALKAFVVITDAAPHGIKERDDSFPEGGPTGVTVGDPIKLAREMAFQGYSIFTLACEPTLGNTTEYAIDFYKALSDMTLGVFCALTDHRLLAACLIGSLLEKIDLKKLSEEYQADIAKRVLEDHLSIDEVVEELHGKLTHQGQQVTTLQVGNIYNNLPAAKHNYKVFLGSNSLSDALRLLKRVFSRRHNPACMRAVQESKSIYGDERGSFSMITVRFRNLGAHRISLKMFDAELRSMSEDIVLPDNFTIVRRFRVNIPVNFVLTCGPRIKNFSRTFDKEQDIDLDHIFNYS</sequence>
<dbReference type="Gene3D" id="3.40.50.410">
    <property type="entry name" value="von Willebrand factor, type A domain"/>
    <property type="match status" value="1"/>
</dbReference>
<accession>A0A9Q5I244</accession>
<dbReference type="PANTHER" id="PTHR47763:SF1">
    <property type="entry name" value="DUF659 DOMAIN-CONTAINING PROTEIN"/>
    <property type="match status" value="1"/>
</dbReference>
<proteinExistence type="predicted"/>
<gene>
    <name evidence="2" type="ORF">A7U60_g2469</name>
</gene>
<name>A0A9Q5I244_SANBA</name>
<evidence type="ECO:0000313" key="2">
    <source>
        <dbReference type="EMBL" id="OCB90295.1"/>
    </source>
</evidence>